<reference evidence="3 4" key="1">
    <citation type="submission" date="2019-06" db="EMBL/GenBank/DDBJ databases">
        <title>Sequencing the genomes of 1000 actinobacteria strains.</title>
        <authorList>
            <person name="Klenk H.-P."/>
        </authorList>
    </citation>
    <scope>NUCLEOTIDE SEQUENCE [LARGE SCALE GENOMIC DNA]</scope>
    <source>
        <strain evidence="3 4">DSM 18607</strain>
    </source>
</reference>
<dbReference type="Proteomes" id="UP000317893">
    <property type="component" value="Unassembled WGS sequence"/>
</dbReference>
<dbReference type="InterPro" id="IPR023393">
    <property type="entry name" value="START-like_dom_sf"/>
</dbReference>
<evidence type="ECO:0000313" key="3">
    <source>
        <dbReference type="EMBL" id="TQJ07948.1"/>
    </source>
</evidence>
<protein>
    <submittedName>
        <fullName evidence="3">Uncharacterized protein YndB with AHSA1/START domain</fullName>
    </submittedName>
</protein>
<comment type="similarity">
    <text evidence="1">Belongs to the AHA1 family.</text>
</comment>
<dbReference type="CDD" id="cd08891">
    <property type="entry name" value="SRPBCC_CalC"/>
    <property type="match status" value="1"/>
</dbReference>
<dbReference type="AlphaFoldDB" id="A0A542DXY9"/>
<dbReference type="InterPro" id="IPR013538">
    <property type="entry name" value="ASHA1/2-like_C"/>
</dbReference>
<dbReference type="EMBL" id="VFMN01000001">
    <property type="protein sequence ID" value="TQJ07948.1"/>
    <property type="molecule type" value="Genomic_DNA"/>
</dbReference>
<evidence type="ECO:0000313" key="4">
    <source>
        <dbReference type="Proteomes" id="UP000317893"/>
    </source>
</evidence>
<dbReference type="OrthoDB" id="268331at2"/>
<evidence type="ECO:0000259" key="2">
    <source>
        <dbReference type="Pfam" id="PF08327"/>
    </source>
</evidence>
<feature type="domain" description="Activator of Hsp90 ATPase homologue 1/2-like C-terminal" evidence="2">
    <location>
        <begin position="17"/>
        <end position="131"/>
    </location>
</feature>
<organism evidence="3 4">
    <name type="scientific">Lapillicoccus jejuensis</name>
    <dbReference type="NCBI Taxonomy" id="402171"/>
    <lineage>
        <taxon>Bacteria</taxon>
        <taxon>Bacillati</taxon>
        <taxon>Actinomycetota</taxon>
        <taxon>Actinomycetes</taxon>
        <taxon>Micrococcales</taxon>
        <taxon>Intrasporangiaceae</taxon>
        <taxon>Lapillicoccus</taxon>
    </lineage>
</organism>
<accession>A0A542DXY9</accession>
<dbReference type="RefSeq" id="WP_141847310.1">
    <property type="nucleotide sequence ID" value="NZ_BAAAPR010000013.1"/>
</dbReference>
<comment type="caution">
    <text evidence="3">The sequence shown here is derived from an EMBL/GenBank/DDBJ whole genome shotgun (WGS) entry which is preliminary data.</text>
</comment>
<dbReference type="Gene3D" id="3.30.530.20">
    <property type="match status" value="1"/>
</dbReference>
<proteinExistence type="inferred from homology"/>
<name>A0A542DXY9_9MICO</name>
<evidence type="ECO:0000256" key="1">
    <source>
        <dbReference type="ARBA" id="ARBA00006817"/>
    </source>
</evidence>
<sequence>MTTATSTSVVVETEVGVPPERAFEVFTSGMETWWDPQHHLSDAPVVRMEVQPFVGGRIVDHASDGTTCAWSRVLAWEPPARFVFSWDIDLRWQLEPDPSRTSEIEVTFTAVSPDRTRVVLTHRHLDRHGEGWEAMATAVGSGWSLDAYAAATA</sequence>
<dbReference type="Pfam" id="PF08327">
    <property type="entry name" value="AHSA1"/>
    <property type="match status" value="1"/>
</dbReference>
<dbReference type="SUPFAM" id="SSF55961">
    <property type="entry name" value="Bet v1-like"/>
    <property type="match status" value="1"/>
</dbReference>
<keyword evidence="4" id="KW-1185">Reference proteome</keyword>
<gene>
    <name evidence="3" type="ORF">FB458_1020</name>
</gene>